<reference evidence="1" key="1">
    <citation type="journal article" date="2014" name="Front. Microbiol.">
        <title>High frequency of phylogenetically diverse reductive dehalogenase-homologous genes in deep subseafloor sedimentary metagenomes.</title>
        <authorList>
            <person name="Kawai M."/>
            <person name="Futagami T."/>
            <person name="Toyoda A."/>
            <person name="Takaki Y."/>
            <person name="Nishi S."/>
            <person name="Hori S."/>
            <person name="Arai W."/>
            <person name="Tsubouchi T."/>
            <person name="Morono Y."/>
            <person name="Uchiyama I."/>
            <person name="Ito T."/>
            <person name="Fujiyama A."/>
            <person name="Inagaki F."/>
            <person name="Takami H."/>
        </authorList>
    </citation>
    <scope>NUCLEOTIDE SEQUENCE</scope>
    <source>
        <strain evidence="1">Expedition CK06-06</strain>
    </source>
</reference>
<organism evidence="1">
    <name type="scientific">marine sediment metagenome</name>
    <dbReference type="NCBI Taxonomy" id="412755"/>
    <lineage>
        <taxon>unclassified sequences</taxon>
        <taxon>metagenomes</taxon>
        <taxon>ecological metagenomes</taxon>
    </lineage>
</organism>
<name>X0XWH4_9ZZZZ</name>
<sequence>PYLSPYPPNNKDICIVHDDIYDALPYFTLLIS</sequence>
<evidence type="ECO:0000313" key="1">
    <source>
        <dbReference type="EMBL" id="GAG47720.1"/>
    </source>
</evidence>
<protein>
    <submittedName>
        <fullName evidence="1">Uncharacterized protein</fullName>
    </submittedName>
</protein>
<comment type="caution">
    <text evidence="1">The sequence shown here is derived from an EMBL/GenBank/DDBJ whole genome shotgun (WGS) entry which is preliminary data.</text>
</comment>
<dbReference type="EMBL" id="BARS01059734">
    <property type="protein sequence ID" value="GAG47720.1"/>
    <property type="molecule type" value="Genomic_DNA"/>
</dbReference>
<feature type="non-terminal residue" evidence="1">
    <location>
        <position position="32"/>
    </location>
</feature>
<gene>
    <name evidence="1" type="ORF">S01H1_86325</name>
</gene>
<proteinExistence type="predicted"/>
<feature type="non-terminal residue" evidence="1">
    <location>
        <position position="1"/>
    </location>
</feature>
<dbReference type="AlphaFoldDB" id="X0XWH4"/>
<accession>X0XWH4</accession>